<accession>A0A6G1GFM2</accession>
<keyword evidence="3" id="KW-1185">Reference proteome</keyword>
<feature type="compositionally biased region" description="Basic and acidic residues" evidence="1">
    <location>
        <begin position="7"/>
        <end position="36"/>
    </location>
</feature>
<dbReference type="EMBL" id="ML975149">
    <property type="protein sequence ID" value="KAF1816905.1"/>
    <property type="molecule type" value="Genomic_DNA"/>
</dbReference>
<name>A0A6G1GFM2_9PEZI</name>
<reference evidence="4" key="2">
    <citation type="submission" date="2020-04" db="EMBL/GenBank/DDBJ databases">
        <authorList>
            <consortium name="NCBI Genome Project"/>
        </authorList>
    </citation>
    <scope>NUCLEOTIDE SEQUENCE</scope>
    <source>
        <strain evidence="4">CBS 781.70</strain>
    </source>
</reference>
<dbReference type="OrthoDB" id="3358750at2759"/>
<dbReference type="PANTHER" id="PTHR39475:SF1">
    <property type="entry name" value="CONIDIATION-SPECIFIC PROTEIN 6"/>
    <property type="match status" value="1"/>
</dbReference>
<evidence type="ECO:0000313" key="2">
    <source>
        <dbReference type="EMBL" id="KAF1816905.1"/>
    </source>
</evidence>
<organism evidence="2">
    <name type="scientific">Eremomyces bilateralis CBS 781.70</name>
    <dbReference type="NCBI Taxonomy" id="1392243"/>
    <lineage>
        <taxon>Eukaryota</taxon>
        <taxon>Fungi</taxon>
        <taxon>Dikarya</taxon>
        <taxon>Ascomycota</taxon>
        <taxon>Pezizomycotina</taxon>
        <taxon>Dothideomycetes</taxon>
        <taxon>Dothideomycetes incertae sedis</taxon>
        <taxon>Eremomycetales</taxon>
        <taxon>Eremomycetaceae</taxon>
        <taxon>Eremomyces</taxon>
    </lineage>
</organism>
<evidence type="ECO:0000313" key="4">
    <source>
        <dbReference type="RefSeq" id="XP_033538536.1"/>
    </source>
</evidence>
<dbReference type="GeneID" id="54421468"/>
<dbReference type="AlphaFoldDB" id="A0A6G1GFM2"/>
<protein>
    <submittedName>
        <fullName evidence="2 4">Uncharacterized protein</fullName>
    </submittedName>
</protein>
<dbReference type="Proteomes" id="UP000504638">
    <property type="component" value="Unplaced"/>
</dbReference>
<proteinExistence type="predicted"/>
<evidence type="ECO:0000256" key="1">
    <source>
        <dbReference type="SAM" id="MobiDB-lite"/>
    </source>
</evidence>
<feature type="compositionally biased region" description="Basic and acidic residues" evidence="1">
    <location>
        <begin position="55"/>
        <end position="74"/>
    </location>
</feature>
<reference evidence="4" key="3">
    <citation type="submission" date="2025-04" db="UniProtKB">
        <authorList>
            <consortium name="RefSeq"/>
        </authorList>
    </citation>
    <scope>IDENTIFICATION</scope>
    <source>
        <strain evidence="4">CBS 781.70</strain>
    </source>
</reference>
<feature type="region of interest" description="Disordered" evidence="1">
    <location>
        <begin position="1"/>
        <end position="112"/>
    </location>
</feature>
<dbReference type="RefSeq" id="XP_033538536.1">
    <property type="nucleotide sequence ID" value="XM_033680898.1"/>
</dbReference>
<reference evidence="2 4" key="1">
    <citation type="submission" date="2020-01" db="EMBL/GenBank/DDBJ databases">
        <authorList>
            <consortium name="DOE Joint Genome Institute"/>
            <person name="Haridas S."/>
            <person name="Albert R."/>
            <person name="Binder M."/>
            <person name="Bloem J."/>
            <person name="Labutti K."/>
            <person name="Salamov A."/>
            <person name="Andreopoulos B."/>
            <person name="Baker S.E."/>
            <person name="Barry K."/>
            <person name="Bills G."/>
            <person name="Bluhm B.H."/>
            <person name="Cannon C."/>
            <person name="Castanera R."/>
            <person name="Culley D.E."/>
            <person name="Daum C."/>
            <person name="Ezra D."/>
            <person name="Gonzalez J.B."/>
            <person name="Henrissat B."/>
            <person name="Kuo A."/>
            <person name="Liang C."/>
            <person name="Lipzen A."/>
            <person name="Lutzoni F."/>
            <person name="Magnuson J."/>
            <person name="Mondo S."/>
            <person name="Nolan M."/>
            <person name="Ohm R."/>
            <person name="Pangilinan J."/>
            <person name="Park H.-J."/>
            <person name="Ramirez L."/>
            <person name="Alfaro M."/>
            <person name="Sun H."/>
            <person name="Tritt A."/>
            <person name="Yoshinaga Y."/>
            <person name="Zwiers L.-H."/>
            <person name="Turgeon B.G."/>
            <person name="Goodwin S.B."/>
            <person name="Spatafora J.W."/>
            <person name="Crous P.W."/>
            <person name="Grigoriev I.V."/>
        </authorList>
    </citation>
    <scope>NUCLEOTIDE SEQUENCE</scope>
    <source>
        <strain evidence="2 4">CBS 781.70</strain>
    </source>
</reference>
<gene>
    <name evidence="2 4" type="ORF">P152DRAFT_469418</name>
</gene>
<evidence type="ECO:0000313" key="3">
    <source>
        <dbReference type="Proteomes" id="UP000504638"/>
    </source>
</evidence>
<sequence length="112" mass="12805">MSGNSKVGDRTVYEAGDQRNYKNSEIRDAARYHEWKPNSNLKNDSNAERSISNRMAREDARKGEKAPKDLDSERTQMNSTLPARAHGNEPSRGAQIDQSLREEEEDELRRKG</sequence>
<feature type="compositionally biased region" description="Polar residues" evidence="1">
    <location>
        <begin position="37"/>
        <end position="53"/>
    </location>
</feature>
<dbReference type="PANTHER" id="PTHR39475">
    <property type="entry name" value="CONIDIATION-SPECIFIC PROTEIN 6"/>
    <property type="match status" value="1"/>
</dbReference>